<keyword evidence="8" id="KW-1185">Reference proteome</keyword>
<proteinExistence type="predicted"/>
<feature type="transmembrane region" description="Helical" evidence="5">
    <location>
        <begin position="210"/>
        <end position="232"/>
    </location>
</feature>
<evidence type="ECO:0000256" key="2">
    <source>
        <dbReference type="ARBA" id="ARBA00022692"/>
    </source>
</evidence>
<dbReference type="KEGG" id="sfer:NCTC12278_01760"/>
<name>A0A2X3Y2W0_9STRE</name>
<sequence length="237" mass="26673">MFKRMSALLWLRLQIIFSNKSILLQILMPFAFVYFYKYLLDTQGNGGEQQALALLAICLPFSLVMAVGNPITVILSEEKEKRNLRTLLMSGVKGYEYLASTLVLPFFLTLIIMGTVPLILGISIDNLLNYSVIILLTSIVIILLYLFLGLVTRSQVEAQIISIPAMLLVAFLPMVANLDKSVAKVVDYSFMGLFTEYVTKWEGFSWGETIQTSLSLVSWVILLIICNFLVIAKKNRI</sequence>
<dbReference type="RefSeq" id="WP_018030566.1">
    <property type="nucleotide sequence ID" value="NZ_LS483343.1"/>
</dbReference>
<evidence type="ECO:0000313" key="8">
    <source>
        <dbReference type="Proteomes" id="UP000249495"/>
    </source>
</evidence>
<feature type="transmembrane region" description="Helical" evidence="5">
    <location>
        <begin position="21"/>
        <end position="39"/>
    </location>
</feature>
<feature type="transmembrane region" description="Helical" evidence="5">
    <location>
        <begin position="160"/>
        <end position="178"/>
    </location>
</feature>
<reference evidence="7 8" key="1">
    <citation type="submission" date="2018-06" db="EMBL/GenBank/DDBJ databases">
        <authorList>
            <consortium name="Pathogen Informatics"/>
            <person name="Doyle S."/>
        </authorList>
    </citation>
    <scope>NUCLEOTIDE SEQUENCE [LARGE SCALE GENOMIC DNA]</scope>
    <source>
        <strain evidence="7 8">NCTC12278</strain>
    </source>
</reference>
<feature type="transmembrane region" description="Helical" evidence="5">
    <location>
        <begin position="97"/>
        <end position="122"/>
    </location>
</feature>
<dbReference type="Pfam" id="PF12698">
    <property type="entry name" value="ABC2_membrane_3"/>
    <property type="match status" value="1"/>
</dbReference>
<evidence type="ECO:0000256" key="4">
    <source>
        <dbReference type="ARBA" id="ARBA00023136"/>
    </source>
</evidence>
<keyword evidence="3 5" id="KW-1133">Transmembrane helix</keyword>
<evidence type="ECO:0000256" key="5">
    <source>
        <dbReference type="SAM" id="Phobius"/>
    </source>
</evidence>
<comment type="subcellular location">
    <subcellularLocation>
        <location evidence="1">Membrane</location>
        <topology evidence="1">Multi-pass membrane protein</topology>
    </subcellularLocation>
</comment>
<evidence type="ECO:0000259" key="6">
    <source>
        <dbReference type="Pfam" id="PF12698"/>
    </source>
</evidence>
<dbReference type="InterPro" id="IPR013525">
    <property type="entry name" value="ABC2_TM"/>
</dbReference>
<feature type="transmembrane region" description="Helical" evidence="5">
    <location>
        <begin position="51"/>
        <end position="76"/>
    </location>
</feature>
<dbReference type="GO" id="GO:0140359">
    <property type="term" value="F:ABC-type transporter activity"/>
    <property type="evidence" value="ECO:0007669"/>
    <property type="project" value="InterPro"/>
</dbReference>
<protein>
    <submittedName>
        <fullName evidence="7">ABC transporter permease subunit</fullName>
    </submittedName>
</protein>
<dbReference type="GO" id="GO:0016020">
    <property type="term" value="C:membrane"/>
    <property type="evidence" value="ECO:0007669"/>
    <property type="project" value="UniProtKB-SubCell"/>
</dbReference>
<dbReference type="STRING" id="1123303.GCA_000372425_01244"/>
<organism evidence="7 8">
    <name type="scientific">Streptococcus ferus</name>
    <dbReference type="NCBI Taxonomy" id="1345"/>
    <lineage>
        <taxon>Bacteria</taxon>
        <taxon>Bacillati</taxon>
        <taxon>Bacillota</taxon>
        <taxon>Bacilli</taxon>
        <taxon>Lactobacillales</taxon>
        <taxon>Streptococcaceae</taxon>
        <taxon>Streptococcus</taxon>
    </lineage>
</organism>
<feature type="domain" description="ABC-2 type transporter transmembrane" evidence="6">
    <location>
        <begin position="46"/>
        <end position="224"/>
    </location>
</feature>
<dbReference type="OrthoDB" id="2136245at2"/>
<keyword evidence="4 5" id="KW-0472">Membrane</keyword>
<feature type="transmembrane region" description="Helical" evidence="5">
    <location>
        <begin position="128"/>
        <end position="148"/>
    </location>
</feature>
<evidence type="ECO:0000256" key="1">
    <source>
        <dbReference type="ARBA" id="ARBA00004141"/>
    </source>
</evidence>
<dbReference type="Proteomes" id="UP000249495">
    <property type="component" value="Chromosome 1"/>
</dbReference>
<gene>
    <name evidence="7" type="ORF">NCTC12278_01760</name>
</gene>
<accession>A0A2X3Y2W0</accession>
<dbReference type="AlphaFoldDB" id="A0A2X3Y2W0"/>
<keyword evidence="2 5" id="KW-0812">Transmembrane</keyword>
<evidence type="ECO:0000313" key="7">
    <source>
        <dbReference type="EMBL" id="SQF41162.1"/>
    </source>
</evidence>
<dbReference type="EMBL" id="LS483343">
    <property type="protein sequence ID" value="SQF41162.1"/>
    <property type="molecule type" value="Genomic_DNA"/>
</dbReference>
<evidence type="ECO:0000256" key="3">
    <source>
        <dbReference type="ARBA" id="ARBA00022989"/>
    </source>
</evidence>